<sequence>MTDFQGTLKYCSKNRQRPSRATHVLARPWKARFASSLATAQPPTHAALPPSSNPSPLSDDAFTLELLDSVSKVDALAWDQLLAAQAQATPFMRHAYLAALETSGSASRDTGWTPVICVLRQCGTLRAACALYVKAHSYGEYVFDWAWADAYQRHGLQYYPKAVIAVPFTPVPGSRLLAVDDEARTLLLQGLIDWAREAELSSLHMLFAADEDLRAAERLGLMLRHTVQFHWQDSHPHTSARFASFDDFLASLNQEKRKKIRQERRRVRDAGVSFDIIEGRDMQSADWDFFYACYERTYYEHGNAPYLTRAFFESMQQDMPENWVLFVAKRQSEGTGQRIACSLIAVQDGVAYGRYWGALERVDSLHFEACYYQPLEWCIARGIRRFEGGAQGQHKMARALMPVQTSSAHWLAHPGFAEAVERFLEREGQGIAQYLDELNERSPFRQDNARR</sequence>
<dbReference type="InterPro" id="IPR007434">
    <property type="entry name" value="FemAB-like"/>
</dbReference>
<evidence type="ECO:0000313" key="1">
    <source>
        <dbReference type="EMBL" id="MPM73143.1"/>
    </source>
</evidence>
<dbReference type="AlphaFoldDB" id="A0A645C937"/>
<dbReference type="PANTHER" id="PTHR47017:SF1">
    <property type="entry name" value="ACYL-COA"/>
    <property type="match status" value="1"/>
</dbReference>
<name>A0A645C937_9ZZZZ</name>
<comment type="caution">
    <text evidence="1">The sequence shown here is derived from an EMBL/GenBank/DDBJ whole genome shotgun (WGS) entry which is preliminary data.</text>
</comment>
<proteinExistence type="predicted"/>
<evidence type="ECO:0008006" key="2">
    <source>
        <dbReference type="Google" id="ProtNLM"/>
    </source>
</evidence>
<reference evidence="1" key="1">
    <citation type="submission" date="2019-08" db="EMBL/GenBank/DDBJ databases">
        <authorList>
            <person name="Kucharzyk K."/>
            <person name="Murdoch R.W."/>
            <person name="Higgins S."/>
            <person name="Loffler F."/>
        </authorList>
    </citation>
    <scope>NUCLEOTIDE SEQUENCE</scope>
</reference>
<dbReference type="SUPFAM" id="SSF55729">
    <property type="entry name" value="Acyl-CoA N-acyltransferases (Nat)"/>
    <property type="match status" value="1"/>
</dbReference>
<dbReference type="InterPro" id="IPR016181">
    <property type="entry name" value="Acyl_CoA_acyltransferase"/>
</dbReference>
<dbReference type="Pfam" id="PF04339">
    <property type="entry name" value="FemAB_like"/>
    <property type="match status" value="1"/>
</dbReference>
<dbReference type="Gene3D" id="3.40.630.30">
    <property type="match status" value="1"/>
</dbReference>
<gene>
    <name evidence="1" type="ORF">SDC9_120119</name>
</gene>
<accession>A0A645C937</accession>
<dbReference type="PANTHER" id="PTHR47017">
    <property type="entry name" value="ACYL-COA"/>
    <property type="match status" value="1"/>
</dbReference>
<dbReference type="EMBL" id="VSSQ01025176">
    <property type="protein sequence ID" value="MPM73143.1"/>
    <property type="molecule type" value="Genomic_DNA"/>
</dbReference>
<protein>
    <recommendedName>
        <fullName evidence="2">GNAT family N-acetyltransferase</fullName>
    </recommendedName>
</protein>
<organism evidence="1">
    <name type="scientific">bioreactor metagenome</name>
    <dbReference type="NCBI Taxonomy" id="1076179"/>
    <lineage>
        <taxon>unclassified sequences</taxon>
        <taxon>metagenomes</taxon>
        <taxon>ecological metagenomes</taxon>
    </lineage>
</organism>